<protein>
    <recommendedName>
        <fullName evidence="4">S1 motif domain-containing protein</fullName>
    </recommendedName>
</protein>
<dbReference type="GO" id="GO:0003729">
    <property type="term" value="F:mRNA binding"/>
    <property type="evidence" value="ECO:0007669"/>
    <property type="project" value="TreeGrafter"/>
</dbReference>
<dbReference type="GO" id="GO:0005737">
    <property type="term" value="C:cytoplasm"/>
    <property type="evidence" value="ECO:0007669"/>
    <property type="project" value="UniProtKB-ARBA"/>
</dbReference>
<dbReference type="InterPro" id="IPR050437">
    <property type="entry name" value="Ribos_protein_bS1-like"/>
</dbReference>
<feature type="chain" id="PRO_5035238256" description="S1 motif domain-containing protein" evidence="3">
    <location>
        <begin position="20"/>
        <end position="373"/>
    </location>
</feature>
<sequence length="373" mass="39121">MLRALALVVALALLAPARAFGVAGLARVGFAARSRSAFVAMSDEAATATAVATDVEETLEVSGDEARALQKTHTNKRKRSAREATVDLAELSVGTVVQGVVKNVVSYGAFVDIGAAKDGMLHVSDISNSYVANITDVVNVGDSIEARIKSIDAVAGRFALIMKDESAEPAARPPRSSARQPRAKADLSAIADFDPKAMIRGTVVSLMDFGCFVSIGNNIDGLVHISQLQDARTNAVSDVVKVGDEVNVRIMGIDAERQRVSLSMLPYSEGEESGASSAASSAEPGMPAPRRDPAARNGAQQRASSPSSDATSRRPRRERDDMGPAFPSTGSFEGDRAVMDEDEDAPTLFQHAWISAQHAAAAKGITLPAGMSD</sequence>
<dbReference type="OrthoDB" id="412781at2759"/>
<dbReference type="InterPro" id="IPR012340">
    <property type="entry name" value="NA-bd_OB-fold"/>
</dbReference>
<dbReference type="OMA" id="HAWISAQ"/>
<proteinExistence type="predicted"/>
<dbReference type="InterPro" id="IPR003029">
    <property type="entry name" value="S1_domain"/>
</dbReference>
<comment type="function">
    <text evidence="1">Associates with the EF-Tu.GDP complex and induces the exchange of GDP to GTP. It remains bound to the aminoacyl-tRNA.EF-Tu.GTP complex up to the GTP hydrolysis stage on the ribosome.</text>
</comment>
<dbReference type="GO" id="GO:0006412">
    <property type="term" value="P:translation"/>
    <property type="evidence" value="ECO:0007669"/>
    <property type="project" value="TreeGrafter"/>
</dbReference>
<evidence type="ECO:0000259" key="4">
    <source>
        <dbReference type="PROSITE" id="PS50126"/>
    </source>
</evidence>
<keyword evidence="3" id="KW-0732">Signal</keyword>
<dbReference type="SMART" id="SM00316">
    <property type="entry name" value="S1"/>
    <property type="match status" value="2"/>
</dbReference>
<evidence type="ECO:0000313" key="6">
    <source>
        <dbReference type="Proteomes" id="UP000751190"/>
    </source>
</evidence>
<accession>A0A8J5XU66</accession>
<dbReference type="PANTHER" id="PTHR10724:SF10">
    <property type="entry name" value="S1 RNA-BINDING DOMAIN-CONTAINING PROTEIN 1"/>
    <property type="match status" value="1"/>
</dbReference>
<organism evidence="5 6">
    <name type="scientific">Diacronema lutheri</name>
    <name type="common">Unicellular marine alga</name>
    <name type="synonym">Monochrysis lutheri</name>
    <dbReference type="NCBI Taxonomy" id="2081491"/>
    <lineage>
        <taxon>Eukaryota</taxon>
        <taxon>Haptista</taxon>
        <taxon>Haptophyta</taxon>
        <taxon>Pavlovophyceae</taxon>
        <taxon>Pavlovales</taxon>
        <taxon>Pavlovaceae</taxon>
        <taxon>Diacronema</taxon>
    </lineage>
</organism>
<dbReference type="PROSITE" id="PS50126">
    <property type="entry name" value="S1"/>
    <property type="match status" value="2"/>
</dbReference>
<dbReference type="SUPFAM" id="SSF50249">
    <property type="entry name" value="Nucleic acid-binding proteins"/>
    <property type="match status" value="2"/>
</dbReference>
<dbReference type="FunFam" id="2.40.50.140:FF:000051">
    <property type="entry name" value="RNA-binding transcriptional accessory protein"/>
    <property type="match status" value="2"/>
</dbReference>
<evidence type="ECO:0000256" key="3">
    <source>
        <dbReference type="SAM" id="SignalP"/>
    </source>
</evidence>
<gene>
    <name evidence="5" type="ORF">KFE25_013565</name>
</gene>
<dbReference type="EMBL" id="JAGTXO010000004">
    <property type="protein sequence ID" value="KAG8468482.1"/>
    <property type="molecule type" value="Genomic_DNA"/>
</dbReference>
<feature type="domain" description="S1 motif" evidence="4">
    <location>
        <begin position="94"/>
        <end position="163"/>
    </location>
</feature>
<dbReference type="Proteomes" id="UP000751190">
    <property type="component" value="Unassembled WGS sequence"/>
</dbReference>
<name>A0A8J5XU66_DIALT</name>
<reference evidence="5" key="1">
    <citation type="submission" date="2021-05" db="EMBL/GenBank/DDBJ databases">
        <title>The genome of the haptophyte Pavlova lutheri (Diacronema luteri, Pavlovales) - a model for lipid biosynthesis in eukaryotic algae.</title>
        <authorList>
            <person name="Hulatt C.J."/>
            <person name="Posewitz M.C."/>
        </authorList>
    </citation>
    <scope>NUCLEOTIDE SEQUENCE</scope>
    <source>
        <strain evidence="5">NIVA-4/92</strain>
    </source>
</reference>
<dbReference type="Pfam" id="PF00575">
    <property type="entry name" value="S1"/>
    <property type="match status" value="2"/>
</dbReference>
<feature type="compositionally biased region" description="Low complexity" evidence="2">
    <location>
        <begin position="273"/>
        <end position="283"/>
    </location>
</feature>
<evidence type="ECO:0000256" key="1">
    <source>
        <dbReference type="ARBA" id="ARBA00025453"/>
    </source>
</evidence>
<feature type="signal peptide" evidence="3">
    <location>
        <begin position="1"/>
        <end position="19"/>
    </location>
</feature>
<feature type="domain" description="S1 motif" evidence="4">
    <location>
        <begin position="196"/>
        <end position="265"/>
    </location>
</feature>
<feature type="compositionally biased region" description="Polar residues" evidence="2">
    <location>
        <begin position="298"/>
        <end position="310"/>
    </location>
</feature>
<dbReference type="AlphaFoldDB" id="A0A8J5XU66"/>
<dbReference type="GO" id="GO:0003735">
    <property type="term" value="F:structural constituent of ribosome"/>
    <property type="evidence" value="ECO:0007669"/>
    <property type="project" value="TreeGrafter"/>
</dbReference>
<dbReference type="PANTHER" id="PTHR10724">
    <property type="entry name" value="30S RIBOSOMAL PROTEIN S1"/>
    <property type="match status" value="1"/>
</dbReference>
<dbReference type="Gene3D" id="2.40.50.140">
    <property type="entry name" value="Nucleic acid-binding proteins"/>
    <property type="match status" value="2"/>
</dbReference>
<evidence type="ECO:0000313" key="5">
    <source>
        <dbReference type="EMBL" id="KAG8468482.1"/>
    </source>
</evidence>
<evidence type="ECO:0000256" key="2">
    <source>
        <dbReference type="SAM" id="MobiDB-lite"/>
    </source>
</evidence>
<feature type="region of interest" description="Disordered" evidence="2">
    <location>
        <begin position="267"/>
        <end position="344"/>
    </location>
</feature>
<comment type="caution">
    <text evidence="5">The sequence shown here is derived from an EMBL/GenBank/DDBJ whole genome shotgun (WGS) entry which is preliminary data.</text>
</comment>
<keyword evidence="6" id="KW-1185">Reference proteome</keyword>